<accession>A0AC34FXV1</accession>
<evidence type="ECO:0000313" key="1">
    <source>
        <dbReference type="Proteomes" id="UP000887579"/>
    </source>
</evidence>
<dbReference type="WBParaSite" id="ES5_v2.g22299.t1">
    <property type="protein sequence ID" value="ES5_v2.g22299.t1"/>
    <property type="gene ID" value="ES5_v2.g22299"/>
</dbReference>
<reference evidence="2" key="1">
    <citation type="submission" date="2022-11" db="UniProtKB">
        <authorList>
            <consortium name="WormBaseParasite"/>
        </authorList>
    </citation>
    <scope>IDENTIFICATION</scope>
</reference>
<sequence>MILSYIENPQTIILAVTPANQDLANSEALKLAREVDPHGDRTLCVLTKLDLMDRGTNAMKVLRGETIPVKLGIIGVVNRSQEDINLNQSIEDCLKNEKSFLHDNYRPLALKNGTKYLAKTLNKLLIDHIRESLPDLKERVSKMTIDFQKNLDEIGEAVVDHKKTFFQVLSRYSSAYITTLDGSSTDVESSDLIGGARICSIFYEEFEKDINSIDSMGDLTVEEVLSAIKNSSGLKPPILIPERSFDTLVKKQMQRFKIPMLRCVKLVYDELVRIIQHCSVEVQRFPLLYDRIRKVISTFLLTRFIKTKKFVGRLLDIEIAFINTKHPELESY</sequence>
<dbReference type="Proteomes" id="UP000887579">
    <property type="component" value="Unplaced"/>
</dbReference>
<proteinExistence type="predicted"/>
<organism evidence="1 2">
    <name type="scientific">Panagrolaimus sp. ES5</name>
    <dbReference type="NCBI Taxonomy" id="591445"/>
    <lineage>
        <taxon>Eukaryota</taxon>
        <taxon>Metazoa</taxon>
        <taxon>Ecdysozoa</taxon>
        <taxon>Nematoda</taxon>
        <taxon>Chromadorea</taxon>
        <taxon>Rhabditida</taxon>
        <taxon>Tylenchina</taxon>
        <taxon>Panagrolaimomorpha</taxon>
        <taxon>Panagrolaimoidea</taxon>
        <taxon>Panagrolaimidae</taxon>
        <taxon>Panagrolaimus</taxon>
    </lineage>
</organism>
<evidence type="ECO:0000313" key="2">
    <source>
        <dbReference type="WBParaSite" id="ES5_v2.g22299.t1"/>
    </source>
</evidence>
<name>A0AC34FXV1_9BILA</name>
<protein>
    <submittedName>
        <fullName evidence="2">Dynamin-type G domain-containing protein</fullName>
    </submittedName>
</protein>